<feature type="domain" description="Antitoxin SocA-like Panacea" evidence="1">
    <location>
        <begin position="36"/>
        <end position="147"/>
    </location>
</feature>
<dbReference type="RefSeq" id="WP_139011285.1">
    <property type="nucleotide sequence ID" value="NZ_VBSN01000027.1"/>
</dbReference>
<dbReference type="AlphaFoldDB" id="A0A5M8QYZ1"/>
<reference evidence="2 3" key="1">
    <citation type="submission" date="2019-05" db="EMBL/GenBank/DDBJ databases">
        <authorList>
            <person name="Qu J.-H."/>
        </authorList>
    </citation>
    <scope>NUCLEOTIDE SEQUENCE [LARGE SCALE GENOMIC DNA]</scope>
    <source>
        <strain evidence="2 3">NS28</strain>
    </source>
</reference>
<name>A0A5M8QYZ1_9BACT</name>
<accession>A0A5M8QYZ1</accession>
<dbReference type="InterPro" id="IPR025272">
    <property type="entry name" value="SocA_Panacea"/>
</dbReference>
<dbReference type="Proteomes" id="UP000323994">
    <property type="component" value="Unassembled WGS sequence"/>
</dbReference>
<evidence type="ECO:0000313" key="2">
    <source>
        <dbReference type="EMBL" id="KAA6440270.1"/>
    </source>
</evidence>
<protein>
    <submittedName>
        <fullName evidence="2">DUF4065 domain-containing protein</fullName>
    </submittedName>
</protein>
<comment type="caution">
    <text evidence="2">The sequence shown here is derived from an EMBL/GenBank/DDBJ whole genome shotgun (WGS) entry which is preliminary data.</text>
</comment>
<dbReference type="EMBL" id="VBSN01000027">
    <property type="protein sequence ID" value="KAA6440270.1"/>
    <property type="molecule type" value="Genomic_DNA"/>
</dbReference>
<evidence type="ECO:0000259" key="1">
    <source>
        <dbReference type="Pfam" id="PF13274"/>
    </source>
</evidence>
<keyword evidence="3" id="KW-1185">Reference proteome</keyword>
<sequence>MIAANKTNSVTEKTRELLIYIANQLQDKPNYGATLLNKAFYFIDSVSYLKRREPISSFLYEKQKNGPTPKPSQLLSLRDELCENGDITIVEKERFGFIQKKLIAKRPSNNELFSKDEIILIDEVLKNICDISATDISDFSHQFMAWKYARDREELPLFTYLLTYKTASENDRNWANSKLNQRVTMSNY</sequence>
<dbReference type="Pfam" id="PF13274">
    <property type="entry name" value="SocA_Panacea"/>
    <property type="match status" value="1"/>
</dbReference>
<dbReference type="OrthoDB" id="9804491at2"/>
<proteinExistence type="predicted"/>
<organism evidence="2 3">
    <name type="scientific">Dyadobacter flavalbus</name>
    <dbReference type="NCBI Taxonomy" id="2579942"/>
    <lineage>
        <taxon>Bacteria</taxon>
        <taxon>Pseudomonadati</taxon>
        <taxon>Bacteroidota</taxon>
        <taxon>Cytophagia</taxon>
        <taxon>Cytophagales</taxon>
        <taxon>Spirosomataceae</taxon>
        <taxon>Dyadobacter</taxon>
    </lineage>
</organism>
<evidence type="ECO:0000313" key="3">
    <source>
        <dbReference type="Proteomes" id="UP000323994"/>
    </source>
</evidence>
<gene>
    <name evidence="2" type="ORF">FEM33_06600</name>
</gene>